<name>A0ABZ1IZR3_9ACTN</name>
<gene>
    <name evidence="2" type="ORF">OHU27_20210</name>
</gene>
<proteinExistence type="predicted"/>
<organism evidence="2 3">
    <name type="scientific">Streptomyces nigra</name>
    <dbReference type="NCBI Taxonomy" id="1827580"/>
    <lineage>
        <taxon>Bacteria</taxon>
        <taxon>Bacillati</taxon>
        <taxon>Actinomycetota</taxon>
        <taxon>Actinomycetes</taxon>
        <taxon>Kitasatosporales</taxon>
        <taxon>Streptomycetaceae</taxon>
        <taxon>Streptomyces</taxon>
    </lineage>
</organism>
<accession>A0ABZ1IZR3</accession>
<keyword evidence="3" id="KW-1185">Reference proteome</keyword>
<dbReference type="EMBL" id="CP108125">
    <property type="protein sequence ID" value="WTO84617.1"/>
    <property type="molecule type" value="Genomic_DNA"/>
</dbReference>
<protein>
    <submittedName>
        <fullName evidence="2">Uncharacterized protein</fullName>
    </submittedName>
</protein>
<evidence type="ECO:0000313" key="3">
    <source>
        <dbReference type="Proteomes" id="UP001622690"/>
    </source>
</evidence>
<evidence type="ECO:0000313" key="2">
    <source>
        <dbReference type="EMBL" id="WTO84617.1"/>
    </source>
</evidence>
<reference evidence="2 3" key="1">
    <citation type="submission" date="2022-10" db="EMBL/GenBank/DDBJ databases">
        <title>The complete genomes of actinobacterial strains from the NBC collection.</title>
        <authorList>
            <person name="Joergensen T.S."/>
            <person name="Alvarez Arevalo M."/>
            <person name="Sterndorff E.B."/>
            <person name="Faurdal D."/>
            <person name="Vuksanovic O."/>
            <person name="Mourched A.-S."/>
            <person name="Charusanti P."/>
            <person name="Shaw S."/>
            <person name="Blin K."/>
            <person name="Weber T."/>
        </authorList>
    </citation>
    <scope>NUCLEOTIDE SEQUENCE [LARGE SCALE GENOMIC DNA]</scope>
    <source>
        <strain evidence="2 3">NBC_00206</strain>
    </source>
</reference>
<evidence type="ECO:0000256" key="1">
    <source>
        <dbReference type="SAM" id="MobiDB-lite"/>
    </source>
</evidence>
<feature type="region of interest" description="Disordered" evidence="1">
    <location>
        <begin position="212"/>
        <end position="252"/>
    </location>
</feature>
<sequence>MRLRLTEFRPRTGPHTHRVVRPRTALRHTSLTAPDPIGLLLGDHDGLNTLAALFSFASRSPHTIVHVPLRDGVPPDEGWGERVDLVLAHHTLGLRPSQWPGLRRGLRQGTPLTARTDEARTERDAQAWQDRRDRDDLRHTTHARTLFLFGGREVFAASAAECAYAAGFGPRQKRVAQGHSAMMTGLPLAQPPGGGHPYEVLVCFKPYPPYAQFRRPGEPASRPRPPAASSSSPRARPRRVRTDAPTPPAPRR</sequence>
<dbReference type="Proteomes" id="UP001622690">
    <property type="component" value="Chromosome"/>
</dbReference>